<dbReference type="RefSeq" id="WP_081354874.1">
    <property type="nucleotide sequence ID" value="NZ_CP015016.1"/>
</dbReference>
<reference evidence="2" key="1">
    <citation type="journal article" date="2017" name="Appl. Environ. Microbiol.">
        <title>Microdiversification of a pelagic Polynucleobacter species is mainly driven by acquisition of genomic islands from a partially interspecific gene pool.</title>
        <authorList>
            <person name="Hoetzinger M."/>
            <person name="Hahn M.W."/>
            <person name="Jezberova J."/>
            <person name="Schmidt J."/>
            <person name="Koll U."/>
        </authorList>
    </citation>
    <scope>NUCLEOTIDE SEQUENCE</scope>
    <source>
        <strain evidence="2">MWH-RechtKol4</strain>
    </source>
</reference>
<keyword evidence="1" id="KW-0732">Signal</keyword>
<evidence type="ECO:0000313" key="3">
    <source>
        <dbReference type="Proteomes" id="UP000182060"/>
    </source>
</evidence>
<gene>
    <name evidence="2" type="ORF">AOC25_10150</name>
</gene>
<accession>A0AAC9IVZ7</accession>
<evidence type="ECO:0000313" key="2">
    <source>
        <dbReference type="EMBL" id="APC01950.1"/>
    </source>
</evidence>
<dbReference type="AlphaFoldDB" id="A0AAC9IVZ7"/>
<name>A0AAC9IVZ7_9BURK</name>
<protein>
    <submittedName>
        <fullName evidence="2">Uncharacterized protein</fullName>
    </submittedName>
</protein>
<feature type="chain" id="PRO_5042219502" evidence="1">
    <location>
        <begin position="22"/>
        <end position="231"/>
    </location>
</feature>
<dbReference type="Proteomes" id="UP000182060">
    <property type="component" value="Chromosome"/>
</dbReference>
<proteinExistence type="predicted"/>
<organism evidence="2 3">
    <name type="scientific">Polynucleobacter asymbioticus</name>
    <dbReference type="NCBI Taxonomy" id="576611"/>
    <lineage>
        <taxon>Bacteria</taxon>
        <taxon>Pseudomonadati</taxon>
        <taxon>Pseudomonadota</taxon>
        <taxon>Betaproteobacteria</taxon>
        <taxon>Burkholderiales</taxon>
        <taxon>Burkholderiaceae</taxon>
        <taxon>Polynucleobacter</taxon>
    </lineage>
</organism>
<feature type="signal peptide" evidence="1">
    <location>
        <begin position="1"/>
        <end position="21"/>
    </location>
</feature>
<evidence type="ECO:0000256" key="1">
    <source>
        <dbReference type="SAM" id="SignalP"/>
    </source>
</evidence>
<sequence length="231" mass="26291">MTKLYKLIPSLLILIAELANSQPIFEKSVSNLRDQRYCEILYGKRHWLNLEVKVFNTQGLNLCPEDQWKTITKEEVAKKYDASFVDLNGPRYWMMDEIQAAGATVNNVKESFGGIEMNLRATVDIGLLKQILGSKSYSPNQINRTTNFIYKAGSPIYELVAPDGQVYVMQSYSQIVNPNLTMKDLPNLAKELKLPTGWVYRSTLLEKDLSLVANGIAYVLQDNLANSYQRR</sequence>
<dbReference type="EMBL" id="CP015017">
    <property type="protein sequence ID" value="APC01950.1"/>
    <property type="molecule type" value="Genomic_DNA"/>
</dbReference>